<protein>
    <submittedName>
        <fullName evidence="1">Uncharacterized protein</fullName>
    </submittedName>
</protein>
<dbReference type="OrthoDB" id="5984577at2759"/>
<gene>
    <name evidence="1" type="ORF">PACLA_8A085582</name>
</gene>
<reference evidence="1" key="1">
    <citation type="submission" date="2020-04" db="EMBL/GenBank/DDBJ databases">
        <authorList>
            <person name="Alioto T."/>
            <person name="Alioto T."/>
            <person name="Gomez Garrido J."/>
        </authorList>
    </citation>
    <scope>NUCLEOTIDE SEQUENCE</scope>
    <source>
        <strain evidence="1">A484AB</strain>
    </source>
</reference>
<accession>A0A7D9LD38</accession>
<comment type="caution">
    <text evidence="1">The sequence shown here is derived from an EMBL/GenBank/DDBJ whole genome shotgun (WGS) entry which is preliminary data.</text>
</comment>
<feature type="non-terminal residue" evidence="1">
    <location>
        <position position="1"/>
    </location>
</feature>
<evidence type="ECO:0000313" key="2">
    <source>
        <dbReference type="Proteomes" id="UP001152795"/>
    </source>
</evidence>
<name>A0A7D9LD38_PARCT</name>
<keyword evidence="2" id="KW-1185">Reference proteome</keyword>
<dbReference type="AlphaFoldDB" id="A0A7D9LD38"/>
<dbReference type="EMBL" id="CACRXK020016875">
    <property type="protein sequence ID" value="CAB4030440.1"/>
    <property type="molecule type" value="Genomic_DNA"/>
</dbReference>
<dbReference type="Proteomes" id="UP001152795">
    <property type="component" value="Unassembled WGS sequence"/>
</dbReference>
<evidence type="ECO:0000313" key="1">
    <source>
        <dbReference type="EMBL" id="CAB4030440.1"/>
    </source>
</evidence>
<proteinExistence type="predicted"/>
<organism evidence="1 2">
    <name type="scientific">Paramuricea clavata</name>
    <name type="common">Red gorgonian</name>
    <name type="synonym">Violescent sea-whip</name>
    <dbReference type="NCBI Taxonomy" id="317549"/>
    <lineage>
        <taxon>Eukaryota</taxon>
        <taxon>Metazoa</taxon>
        <taxon>Cnidaria</taxon>
        <taxon>Anthozoa</taxon>
        <taxon>Octocorallia</taxon>
        <taxon>Malacalcyonacea</taxon>
        <taxon>Plexauridae</taxon>
        <taxon>Paramuricea</taxon>
    </lineage>
</organism>
<sequence>MNVQVLQELNTTATWLEQRHYCLVLERSRETEVKIGRLYWRAFVFDEMKIQEDLQMKTSDGNYQLVGMIELGQFHNNVKQIDTGSQAAQIATHILQFIFLSDCGF</sequence>